<dbReference type="InterPro" id="IPR008889">
    <property type="entry name" value="VQ"/>
</dbReference>
<dbReference type="EMBL" id="JABFUD020000002">
    <property type="protein sequence ID" value="KAI5083639.1"/>
    <property type="molecule type" value="Genomic_DNA"/>
</dbReference>
<dbReference type="GO" id="GO:0005634">
    <property type="term" value="C:nucleus"/>
    <property type="evidence" value="ECO:0007669"/>
    <property type="project" value="TreeGrafter"/>
</dbReference>
<gene>
    <name evidence="3" type="ORF">GOP47_0003382</name>
</gene>
<dbReference type="Proteomes" id="UP000886520">
    <property type="component" value="Chromosome 3"/>
</dbReference>
<dbReference type="OrthoDB" id="693437at2759"/>
<keyword evidence="4" id="KW-1185">Reference proteome</keyword>
<name>A0A9D4VC51_ADICA</name>
<dbReference type="InterPro" id="IPR039607">
    <property type="entry name" value="VQ_8/17/18/20/21/25"/>
</dbReference>
<dbReference type="PANTHER" id="PTHR33143">
    <property type="entry name" value="F16F4.1 PROTEIN-RELATED"/>
    <property type="match status" value="1"/>
</dbReference>
<organism evidence="3 4">
    <name type="scientific">Adiantum capillus-veneris</name>
    <name type="common">Maidenhair fern</name>
    <dbReference type="NCBI Taxonomy" id="13818"/>
    <lineage>
        <taxon>Eukaryota</taxon>
        <taxon>Viridiplantae</taxon>
        <taxon>Streptophyta</taxon>
        <taxon>Embryophyta</taxon>
        <taxon>Tracheophyta</taxon>
        <taxon>Polypodiopsida</taxon>
        <taxon>Polypodiidae</taxon>
        <taxon>Polypodiales</taxon>
        <taxon>Pteridineae</taxon>
        <taxon>Pteridaceae</taxon>
        <taxon>Vittarioideae</taxon>
        <taxon>Adiantum</taxon>
    </lineage>
</organism>
<dbReference type="AlphaFoldDB" id="A0A9D4VC51"/>
<evidence type="ECO:0000256" key="1">
    <source>
        <dbReference type="SAM" id="MobiDB-lite"/>
    </source>
</evidence>
<proteinExistence type="predicted"/>
<evidence type="ECO:0000259" key="2">
    <source>
        <dbReference type="Pfam" id="PF05678"/>
    </source>
</evidence>
<sequence length="290" mass="31441">MAPVRHSPPSSSASSRASTSSSSSHGGSCLGISSSSHPIAAKKKQPIIRVVHVFAPTLIKTDPANFRALVQRLTGNKAPKGAAKDMGLHHTSVDNFCEANYVSDYHKHAANHEEIRILESSKQPKKKINRSRKSSFSAALGPAAMTERKTLLYAQDAAQQNGLDILISSEYNGLARTYEGDNPGLVNYMNDSDGDANLANYFELARPPADDIMDGCFACDADAYTDYNGSSPSSNLGGSTYSSWNTESPRSNFEETQYAFDDEGLEVMGSFNHQYVSAPHHLMQLNPSSW</sequence>
<evidence type="ECO:0000313" key="4">
    <source>
        <dbReference type="Proteomes" id="UP000886520"/>
    </source>
</evidence>
<protein>
    <recommendedName>
        <fullName evidence="2">VQ domain-containing protein</fullName>
    </recommendedName>
</protein>
<evidence type="ECO:0000313" key="3">
    <source>
        <dbReference type="EMBL" id="KAI5083639.1"/>
    </source>
</evidence>
<dbReference type="Pfam" id="PF05678">
    <property type="entry name" value="VQ"/>
    <property type="match status" value="1"/>
</dbReference>
<feature type="compositionally biased region" description="Low complexity" evidence="1">
    <location>
        <begin position="7"/>
        <end position="31"/>
    </location>
</feature>
<dbReference type="PANTHER" id="PTHR33143:SF3">
    <property type="entry name" value="VQ MOTIF-CONTAINING PROTEIN 17-RELATED"/>
    <property type="match status" value="1"/>
</dbReference>
<accession>A0A9D4VC51</accession>
<reference evidence="3" key="1">
    <citation type="submission" date="2021-01" db="EMBL/GenBank/DDBJ databases">
        <title>Adiantum capillus-veneris genome.</title>
        <authorList>
            <person name="Fang Y."/>
            <person name="Liao Q."/>
        </authorList>
    </citation>
    <scope>NUCLEOTIDE SEQUENCE</scope>
    <source>
        <strain evidence="3">H3</strain>
        <tissue evidence="3">Leaf</tissue>
    </source>
</reference>
<comment type="caution">
    <text evidence="3">The sequence shown here is derived from an EMBL/GenBank/DDBJ whole genome shotgun (WGS) entry which is preliminary data.</text>
</comment>
<feature type="region of interest" description="Disordered" evidence="1">
    <location>
        <begin position="1"/>
        <end position="31"/>
    </location>
</feature>
<feature type="domain" description="VQ" evidence="2">
    <location>
        <begin position="55"/>
        <end position="78"/>
    </location>
</feature>